<organism evidence="8 9">
    <name type="scientific">Candidatus Ichthyocystis hellenicum</name>
    <dbReference type="NCBI Taxonomy" id="1561003"/>
    <lineage>
        <taxon>Bacteria</taxon>
        <taxon>Pseudomonadati</taxon>
        <taxon>Pseudomonadota</taxon>
        <taxon>Betaproteobacteria</taxon>
        <taxon>Burkholderiales</taxon>
        <taxon>Candidatus Ichthyocystis</taxon>
    </lineage>
</organism>
<keyword evidence="5 7" id="KW-1133">Transmembrane helix</keyword>
<reference evidence="9" key="1">
    <citation type="submission" date="2015-11" db="EMBL/GenBank/DDBJ databases">
        <authorList>
            <person name="Seth-Smith H.M.B."/>
        </authorList>
    </citation>
    <scope>NUCLEOTIDE SEQUENCE [LARGE SCALE GENOMIC DNA]</scope>
    <source>
        <strain evidence="9">2013Ark11</strain>
    </source>
</reference>
<proteinExistence type="inferred from homology"/>
<evidence type="ECO:0000256" key="7">
    <source>
        <dbReference type="RuleBase" id="RU362044"/>
    </source>
</evidence>
<dbReference type="Proteomes" id="UP000198651">
    <property type="component" value="Chromosome I"/>
</dbReference>
<evidence type="ECO:0000256" key="3">
    <source>
        <dbReference type="ARBA" id="ARBA00022448"/>
    </source>
</evidence>
<dbReference type="GO" id="GO:0005548">
    <property type="term" value="F:phospholipid transporter activity"/>
    <property type="evidence" value="ECO:0007669"/>
    <property type="project" value="TreeGrafter"/>
</dbReference>
<keyword evidence="4 7" id="KW-0812">Transmembrane</keyword>
<keyword evidence="3" id="KW-0813">Transport</keyword>
<keyword evidence="6 7" id="KW-0472">Membrane</keyword>
<accession>A0A0S4M4F0</accession>
<dbReference type="InterPro" id="IPR003453">
    <property type="entry name" value="ABC_MlaE_roteobac"/>
</dbReference>
<dbReference type="AlphaFoldDB" id="A0A0S4M4F0"/>
<evidence type="ECO:0000256" key="4">
    <source>
        <dbReference type="ARBA" id="ARBA00022692"/>
    </source>
</evidence>
<comment type="similarity">
    <text evidence="2 7">Belongs to the MlaE permease family.</text>
</comment>
<feature type="transmembrane region" description="Helical" evidence="7">
    <location>
        <begin position="238"/>
        <end position="256"/>
    </location>
</feature>
<evidence type="ECO:0000256" key="5">
    <source>
        <dbReference type="ARBA" id="ARBA00022989"/>
    </source>
</evidence>
<evidence type="ECO:0000313" key="8">
    <source>
        <dbReference type="EMBL" id="CUT17032.1"/>
    </source>
</evidence>
<dbReference type="EMBL" id="LN906597">
    <property type="protein sequence ID" value="CUT17032.1"/>
    <property type="molecule type" value="Genomic_DNA"/>
</dbReference>
<dbReference type="GO" id="GO:0043190">
    <property type="term" value="C:ATP-binding cassette (ABC) transporter complex"/>
    <property type="evidence" value="ECO:0007669"/>
    <property type="project" value="InterPro"/>
</dbReference>
<gene>
    <name evidence="8" type="primary">mlaE</name>
    <name evidence="8" type="ORF">Ark11_0173</name>
</gene>
<name>A0A0S4M4F0_9BURK</name>
<dbReference type="PANTHER" id="PTHR30188">
    <property type="entry name" value="ABC TRANSPORTER PERMEASE PROTEIN-RELATED"/>
    <property type="match status" value="1"/>
</dbReference>
<keyword evidence="7" id="KW-0997">Cell inner membrane</keyword>
<feature type="transmembrane region" description="Helical" evidence="7">
    <location>
        <begin position="205"/>
        <end position="226"/>
    </location>
</feature>
<evidence type="ECO:0000256" key="2">
    <source>
        <dbReference type="ARBA" id="ARBA00007556"/>
    </source>
</evidence>
<evidence type="ECO:0000313" key="9">
    <source>
        <dbReference type="Proteomes" id="UP000198651"/>
    </source>
</evidence>
<feature type="transmembrane region" description="Helical" evidence="7">
    <location>
        <begin position="173"/>
        <end position="193"/>
    </location>
</feature>
<dbReference type="Pfam" id="PF02405">
    <property type="entry name" value="MlaE"/>
    <property type="match status" value="1"/>
</dbReference>
<keyword evidence="9" id="KW-1185">Reference proteome</keyword>
<dbReference type="PANTHER" id="PTHR30188:SF4">
    <property type="entry name" value="PROTEIN TRIGALACTOSYLDIACYLGLYCEROL 1, CHLOROPLASTIC"/>
    <property type="match status" value="1"/>
</dbReference>
<sequence length="258" mass="28686">MISAYCSRMIMKWAGKPAILGQSVRFLWAILEQSSLMYLRSWMEQIHFCGVLSLPIIFLSGFFVGMVLALQMYYALSYYGAVESVGYLVALSLVRELGPVVTALLYAARTGSALTASISMMRSREEIKALSAMGINIWEKIFFVRFASSVLVVPMLAVLFSVVGILGCYIVSVSWFHIDSGVFWLNITNSLLFMKDVGNGILKSFVFGIVVTWISLFLGYVCPPTVVGMSRATTQTVVMSSLLIFILDFMMTSFMFSI</sequence>
<dbReference type="STRING" id="1561003.Ark11_0173"/>
<feature type="transmembrane region" description="Helical" evidence="7">
    <location>
        <begin position="45"/>
        <end position="69"/>
    </location>
</feature>
<evidence type="ECO:0000256" key="1">
    <source>
        <dbReference type="ARBA" id="ARBA00004141"/>
    </source>
</evidence>
<keyword evidence="7" id="KW-1003">Cell membrane</keyword>
<dbReference type="NCBIfam" id="TIGR00056">
    <property type="entry name" value="MlaE family lipid ABC transporter permease subunit"/>
    <property type="match status" value="1"/>
</dbReference>
<protein>
    <submittedName>
        <fullName evidence="8">Phospholipid/cholesterol/gamma-HCH transport system permease protein</fullName>
    </submittedName>
</protein>
<dbReference type="RefSeq" id="WP_242641361.1">
    <property type="nucleotide sequence ID" value="NZ_FLSL01000087.1"/>
</dbReference>
<dbReference type="PATRIC" id="fig|1561003.3.peg.174"/>
<evidence type="ECO:0000256" key="6">
    <source>
        <dbReference type="ARBA" id="ARBA00023136"/>
    </source>
</evidence>
<comment type="subcellular location">
    <subcellularLocation>
        <location evidence="7">Cell inner membrane</location>
        <topology evidence="7">Multi-pass membrane protein</topology>
    </subcellularLocation>
    <subcellularLocation>
        <location evidence="1">Membrane</location>
        <topology evidence="1">Multi-pass membrane protein</topology>
    </subcellularLocation>
</comment>
<dbReference type="InterPro" id="IPR030802">
    <property type="entry name" value="Permease_MalE"/>
</dbReference>
<feature type="transmembrane region" description="Helical" evidence="7">
    <location>
        <begin position="142"/>
        <end position="167"/>
    </location>
</feature>